<dbReference type="InterPro" id="IPR004875">
    <property type="entry name" value="DDE_SF_endonuclease_dom"/>
</dbReference>
<evidence type="ECO:0000313" key="2">
    <source>
        <dbReference type="EMBL" id="CAG8795075.1"/>
    </source>
</evidence>
<dbReference type="Pfam" id="PF03184">
    <property type="entry name" value="DDE_1"/>
    <property type="match status" value="1"/>
</dbReference>
<proteinExistence type="predicted"/>
<evidence type="ECO:0000313" key="3">
    <source>
        <dbReference type="Proteomes" id="UP000789405"/>
    </source>
</evidence>
<name>A0A9N9P6K7_9GLOM</name>
<dbReference type="AlphaFoldDB" id="A0A9N9P6K7"/>
<organism evidence="2 3">
    <name type="scientific">Dentiscutata erythropus</name>
    <dbReference type="NCBI Taxonomy" id="1348616"/>
    <lineage>
        <taxon>Eukaryota</taxon>
        <taxon>Fungi</taxon>
        <taxon>Fungi incertae sedis</taxon>
        <taxon>Mucoromycota</taxon>
        <taxon>Glomeromycotina</taxon>
        <taxon>Glomeromycetes</taxon>
        <taxon>Diversisporales</taxon>
        <taxon>Gigasporaceae</taxon>
        <taxon>Dentiscutata</taxon>
    </lineage>
</organism>
<evidence type="ECO:0000259" key="1">
    <source>
        <dbReference type="Pfam" id="PF03184"/>
    </source>
</evidence>
<keyword evidence="3" id="KW-1185">Reference proteome</keyword>
<feature type="domain" description="DDE-1" evidence="1">
    <location>
        <begin position="3"/>
        <end position="88"/>
    </location>
</feature>
<reference evidence="2" key="1">
    <citation type="submission" date="2021-06" db="EMBL/GenBank/DDBJ databases">
        <authorList>
            <person name="Kallberg Y."/>
            <person name="Tangrot J."/>
            <person name="Rosling A."/>
        </authorList>
    </citation>
    <scope>NUCLEOTIDE SEQUENCE</scope>
    <source>
        <strain evidence="2">MA453B</strain>
    </source>
</reference>
<protein>
    <submittedName>
        <fullName evidence="2">3176_t:CDS:1</fullName>
    </submittedName>
</protein>
<dbReference type="Proteomes" id="UP000789405">
    <property type="component" value="Unassembled WGS sequence"/>
</dbReference>
<comment type="caution">
    <text evidence="2">The sequence shown here is derived from an EMBL/GenBank/DDBJ whole genome shotgun (WGS) entry which is preliminary data.</text>
</comment>
<dbReference type="EMBL" id="CAJVPY010030161">
    <property type="protein sequence ID" value="CAG8795075.1"/>
    <property type="molecule type" value="Genomic_DNA"/>
</dbReference>
<dbReference type="GO" id="GO:0003676">
    <property type="term" value="F:nucleic acid binding"/>
    <property type="evidence" value="ECO:0007669"/>
    <property type="project" value="InterPro"/>
</dbReference>
<sequence length="101" mass="11873">MLWWIENVWFKRESSNPRSLLILDFFHAHLIDLVKQCLLNHNTNTAVISGRLTSKLQPLDISINKRFKAKIHALYNRWMTETIHKLTSSGCIKQPLYLQLA</sequence>
<accession>A0A9N9P6K7</accession>
<dbReference type="OrthoDB" id="2403522at2759"/>
<feature type="non-terminal residue" evidence="2">
    <location>
        <position position="101"/>
    </location>
</feature>
<gene>
    <name evidence="2" type="ORF">DERYTH_LOCUS22197</name>
</gene>